<dbReference type="NCBIfam" id="TIGR00229">
    <property type="entry name" value="sensory_box"/>
    <property type="match status" value="1"/>
</dbReference>
<dbReference type="Pfam" id="PF13188">
    <property type="entry name" value="PAS_8"/>
    <property type="match status" value="1"/>
</dbReference>
<name>A0A841K137_9BACT</name>
<evidence type="ECO:0000256" key="10">
    <source>
        <dbReference type="ARBA" id="ARBA00023012"/>
    </source>
</evidence>
<feature type="coiled-coil region" evidence="12">
    <location>
        <begin position="109"/>
        <end position="136"/>
    </location>
</feature>
<dbReference type="PANTHER" id="PTHR42878:SF7">
    <property type="entry name" value="SENSOR HISTIDINE KINASE GLRK"/>
    <property type="match status" value="1"/>
</dbReference>
<comment type="caution">
    <text evidence="15">The sequence shown here is derived from an EMBL/GenBank/DDBJ whole genome shotgun (WGS) entry which is preliminary data.</text>
</comment>
<dbReference type="InterPro" id="IPR050351">
    <property type="entry name" value="BphY/WalK/GraS-like"/>
</dbReference>
<dbReference type="SMART" id="SM00387">
    <property type="entry name" value="HATPase_c"/>
    <property type="match status" value="1"/>
</dbReference>
<dbReference type="InterPro" id="IPR036890">
    <property type="entry name" value="HATPase_C_sf"/>
</dbReference>
<keyword evidence="16" id="KW-1185">Reference proteome</keyword>
<comment type="subcellular location">
    <subcellularLocation>
        <location evidence="2">Membrane</location>
        <topology evidence="2">Multi-pass membrane protein</topology>
    </subcellularLocation>
</comment>
<evidence type="ECO:0000256" key="5">
    <source>
        <dbReference type="ARBA" id="ARBA00022692"/>
    </source>
</evidence>
<evidence type="ECO:0000256" key="8">
    <source>
        <dbReference type="ARBA" id="ARBA00022840"/>
    </source>
</evidence>
<keyword evidence="6" id="KW-0547">Nucleotide-binding</keyword>
<keyword evidence="4" id="KW-0808">Transferase</keyword>
<keyword evidence="12" id="KW-0175">Coiled coil</keyword>
<dbReference type="Proteomes" id="UP000538666">
    <property type="component" value="Unassembled WGS sequence"/>
</dbReference>
<dbReference type="Gene3D" id="3.30.565.10">
    <property type="entry name" value="Histidine kinase-like ATPase, C-terminal domain"/>
    <property type="match status" value="1"/>
</dbReference>
<reference evidence="15 16" key="1">
    <citation type="submission" date="2020-08" db="EMBL/GenBank/DDBJ databases">
        <title>Genomic Encyclopedia of Type Strains, Phase IV (KMG-IV): sequencing the most valuable type-strain genomes for metagenomic binning, comparative biology and taxonomic classification.</title>
        <authorList>
            <person name="Goeker M."/>
        </authorList>
    </citation>
    <scope>NUCLEOTIDE SEQUENCE [LARGE SCALE GENOMIC DNA]</scope>
    <source>
        <strain evidence="15 16">DSM 103733</strain>
    </source>
</reference>
<evidence type="ECO:0000313" key="16">
    <source>
        <dbReference type="Proteomes" id="UP000538666"/>
    </source>
</evidence>
<dbReference type="GO" id="GO:0016020">
    <property type="term" value="C:membrane"/>
    <property type="evidence" value="ECO:0007669"/>
    <property type="project" value="UniProtKB-SubCell"/>
</dbReference>
<evidence type="ECO:0000256" key="7">
    <source>
        <dbReference type="ARBA" id="ARBA00022777"/>
    </source>
</evidence>
<evidence type="ECO:0000256" key="6">
    <source>
        <dbReference type="ARBA" id="ARBA00022741"/>
    </source>
</evidence>
<evidence type="ECO:0000256" key="3">
    <source>
        <dbReference type="ARBA" id="ARBA00012438"/>
    </source>
</evidence>
<organism evidence="15 16">
    <name type="scientific">Silvibacterium bohemicum</name>
    <dbReference type="NCBI Taxonomy" id="1577686"/>
    <lineage>
        <taxon>Bacteria</taxon>
        <taxon>Pseudomonadati</taxon>
        <taxon>Acidobacteriota</taxon>
        <taxon>Terriglobia</taxon>
        <taxon>Terriglobales</taxon>
        <taxon>Acidobacteriaceae</taxon>
        <taxon>Silvibacterium</taxon>
    </lineage>
</organism>
<dbReference type="GO" id="GO:0007234">
    <property type="term" value="P:osmosensory signaling via phosphorelay pathway"/>
    <property type="evidence" value="ECO:0007669"/>
    <property type="project" value="TreeGrafter"/>
</dbReference>
<dbReference type="PANTHER" id="PTHR42878">
    <property type="entry name" value="TWO-COMPONENT HISTIDINE KINASE"/>
    <property type="match status" value="1"/>
</dbReference>
<accession>A0A841K137</accession>
<dbReference type="GO" id="GO:0005524">
    <property type="term" value="F:ATP binding"/>
    <property type="evidence" value="ECO:0007669"/>
    <property type="project" value="UniProtKB-KW"/>
</dbReference>
<dbReference type="InterPro" id="IPR000014">
    <property type="entry name" value="PAS"/>
</dbReference>
<evidence type="ECO:0000256" key="9">
    <source>
        <dbReference type="ARBA" id="ARBA00022989"/>
    </source>
</evidence>
<evidence type="ECO:0000259" key="13">
    <source>
        <dbReference type="PROSITE" id="PS50109"/>
    </source>
</evidence>
<dbReference type="Pfam" id="PF02518">
    <property type="entry name" value="HATPase_c"/>
    <property type="match status" value="1"/>
</dbReference>
<dbReference type="EC" id="2.7.13.3" evidence="3"/>
<evidence type="ECO:0000313" key="15">
    <source>
        <dbReference type="EMBL" id="MBB6147266.1"/>
    </source>
</evidence>
<dbReference type="InterPro" id="IPR035965">
    <property type="entry name" value="PAS-like_dom_sf"/>
</dbReference>
<dbReference type="RefSeq" id="WP_050060232.1">
    <property type="nucleotide sequence ID" value="NZ_JACHEK010000013.1"/>
</dbReference>
<dbReference type="PROSITE" id="PS50109">
    <property type="entry name" value="HIS_KIN"/>
    <property type="match status" value="1"/>
</dbReference>
<dbReference type="GO" id="GO:0004673">
    <property type="term" value="F:protein histidine kinase activity"/>
    <property type="evidence" value="ECO:0007669"/>
    <property type="project" value="UniProtKB-EC"/>
</dbReference>
<dbReference type="EMBL" id="JACHEK010000013">
    <property type="protein sequence ID" value="MBB6147266.1"/>
    <property type="molecule type" value="Genomic_DNA"/>
</dbReference>
<evidence type="ECO:0000256" key="1">
    <source>
        <dbReference type="ARBA" id="ARBA00000085"/>
    </source>
</evidence>
<evidence type="ECO:0000256" key="2">
    <source>
        <dbReference type="ARBA" id="ARBA00004141"/>
    </source>
</evidence>
<dbReference type="SMART" id="SM00091">
    <property type="entry name" value="PAS"/>
    <property type="match status" value="1"/>
</dbReference>
<dbReference type="GO" id="GO:0030295">
    <property type="term" value="F:protein kinase activator activity"/>
    <property type="evidence" value="ECO:0007669"/>
    <property type="project" value="TreeGrafter"/>
</dbReference>
<evidence type="ECO:0000259" key="14">
    <source>
        <dbReference type="PROSITE" id="PS50112"/>
    </source>
</evidence>
<gene>
    <name evidence="15" type="ORF">HNQ77_005260</name>
</gene>
<keyword evidence="11" id="KW-0472">Membrane</keyword>
<feature type="domain" description="Histidine kinase" evidence="13">
    <location>
        <begin position="258"/>
        <end position="458"/>
    </location>
</feature>
<dbReference type="PROSITE" id="PS50112">
    <property type="entry name" value="PAS"/>
    <property type="match status" value="1"/>
</dbReference>
<dbReference type="SUPFAM" id="SSF55785">
    <property type="entry name" value="PYP-like sensor domain (PAS domain)"/>
    <property type="match status" value="1"/>
</dbReference>
<feature type="domain" description="PAS" evidence="14">
    <location>
        <begin position="126"/>
        <end position="200"/>
    </location>
</feature>
<evidence type="ECO:0000256" key="12">
    <source>
        <dbReference type="SAM" id="Coils"/>
    </source>
</evidence>
<dbReference type="InterPro" id="IPR003594">
    <property type="entry name" value="HATPase_dom"/>
</dbReference>
<dbReference type="Gene3D" id="3.30.450.20">
    <property type="entry name" value="PAS domain"/>
    <property type="match status" value="1"/>
</dbReference>
<keyword evidence="5" id="KW-0812">Transmembrane</keyword>
<dbReference type="GO" id="GO:0000156">
    <property type="term" value="F:phosphorelay response regulator activity"/>
    <property type="evidence" value="ECO:0007669"/>
    <property type="project" value="TreeGrafter"/>
</dbReference>
<dbReference type="PRINTS" id="PR00344">
    <property type="entry name" value="BCTRLSENSOR"/>
</dbReference>
<dbReference type="InterPro" id="IPR004358">
    <property type="entry name" value="Sig_transdc_His_kin-like_C"/>
</dbReference>
<dbReference type="OrthoDB" id="9772100at2"/>
<keyword evidence="9" id="KW-1133">Transmembrane helix</keyword>
<dbReference type="AlphaFoldDB" id="A0A841K137"/>
<keyword evidence="8" id="KW-0067">ATP-binding</keyword>
<proteinExistence type="predicted"/>
<keyword evidence="10" id="KW-0902">Two-component regulatory system</keyword>
<keyword evidence="7" id="KW-0418">Kinase</keyword>
<evidence type="ECO:0000256" key="11">
    <source>
        <dbReference type="ARBA" id="ARBA00023136"/>
    </source>
</evidence>
<protein>
    <recommendedName>
        <fullName evidence="3">histidine kinase</fullName>
        <ecNumber evidence="3">2.7.13.3</ecNumber>
    </recommendedName>
</protein>
<dbReference type="SUPFAM" id="SSF55874">
    <property type="entry name" value="ATPase domain of HSP90 chaperone/DNA topoisomerase II/histidine kinase"/>
    <property type="match status" value="1"/>
</dbReference>
<comment type="catalytic activity">
    <reaction evidence="1">
        <text>ATP + protein L-histidine = ADP + protein N-phospho-L-histidine.</text>
        <dbReference type="EC" id="2.7.13.3"/>
    </reaction>
</comment>
<sequence length="458" mass="49998">MNSPSLHIRRPIVLLQVVSLITLIALADWKINSEVPVGFLYLMPIVLASRILNRAQVALLGVVCALLAELFDGLTWSAQSGLPRDLLYLAAFAGIGLFAHEVGASRRTAVAHVEELERENQARRDAEEQLEVLVESSPIAILTTDANGSVLMANDAAHRLFELPSGSLVGQTIDPYLPSLVNIPDLRTGQQSFRTVMQCKGRRNDGAMFIADVWFSTYRTSAGPRLAAMVVDASEELRDREEAGLHQLLTGSRILVSAVSHEIRNICGAIAVVHENLSRSGTLAKNADFEALGTLVLALEKIAAMELRQTGEQGTSLELQSFLDELRIVSGPSFREKDIEVDWVIPSDLPPVWADPHSLMQVFLNLTKNCERALEDQRNARVLITATAEAQRVLVFVADNGGGVKNAEVLFRPFQQNAKATGLGLYLSRALMRSFGGDLRYEAANEGAIFIVEIAAVQ</sequence>
<dbReference type="InterPro" id="IPR005467">
    <property type="entry name" value="His_kinase_dom"/>
</dbReference>
<evidence type="ECO:0000256" key="4">
    <source>
        <dbReference type="ARBA" id="ARBA00022679"/>
    </source>
</evidence>